<dbReference type="SUPFAM" id="SSF51735">
    <property type="entry name" value="NAD(P)-binding Rossmann-fold domains"/>
    <property type="match status" value="1"/>
</dbReference>
<protein>
    <recommendedName>
        <fullName evidence="1">NAD-dependent epimerase/dehydratase domain-containing protein</fullName>
    </recommendedName>
</protein>
<dbReference type="EMBL" id="UINC01026996">
    <property type="protein sequence ID" value="SVB05457.1"/>
    <property type="molecule type" value="Genomic_DNA"/>
</dbReference>
<dbReference type="Gene3D" id="3.40.50.720">
    <property type="entry name" value="NAD(P)-binding Rossmann-like Domain"/>
    <property type="match status" value="1"/>
</dbReference>
<feature type="domain" description="NAD-dependent epimerase/dehydratase" evidence="1">
    <location>
        <begin position="6"/>
        <end position="170"/>
    </location>
</feature>
<dbReference type="InterPro" id="IPR001509">
    <property type="entry name" value="Epimerase_deHydtase"/>
</dbReference>
<accession>A0A382AWZ3</accession>
<evidence type="ECO:0000313" key="2">
    <source>
        <dbReference type="EMBL" id="SVB05457.1"/>
    </source>
</evidence>
<dbReference type="AlphaFoldDB" id="A0A382AWZ3"/>
<sequence>MSKRKVLVTGASGYIASLMLPTLRDHFDLTLADISEIDRDGNKVEGVTIANFIDPDRSKYAHLFKEINAVIHLAFKPHTPRGAKASNALIDRFNNEHENIQMANNIYRSAYDAGVTRLAVASSNHAADWYEHSLIHERKMDMVRPSDFPVSDNFYGWAKAAYELLAWPYACGIFGRKLETVMLRIGFTRPIKVTDYLSDSPMTEQTSNGIAEFKRNLGAYISPRDITQLFTQAIEAPNIENEHEVPFVIAYGCSDNTRRFWSLETGRKYLNYEPQDDTEIIYASEIKQLLTGDGTNIRGGKVGI</sequence>
<gene>
    <name evidence="2" type="ORF">METZ01_LOCUS158311</name>
</gene>
<reference evidence="2" key="1">
    <citation type="submission" date="2018-05" db="EMBL/GenBank/DDBJ databases">
        <authorList>
            <person name="Lanie J.A."/>
            <person name="Ng W.-L."/>
            <person name="Kazmierczak K.M."/>
            <person name="Andrzejewski T.M."/>
            <person name="Davidsen T.M."/>
            <person name="Wayne K.J."/>
            <person name="Tettelin H."/>
            <person name="Glass J.I."/>
            <person name="Rusch D."/>
            <person name="Podicherti R."/>
            <person name="Tsui H.-C.T."/>
            <person name="Winkler M.E."/>
        </authorList>
    </citation>
    <scope>NUCLEOTIDE SEQUENCE</scope>
</reference>
<dbReference type="Pfam" id="PF01370">
    <property type="entry name" value="Epimerase"/>
    <property type="match status" value="1"/>
</dbReference>
<proteinExistence type="predicted"/>
<organism evidence="2">
    <name type="scientific">marine metagenome</name>
    <dbReference type="NCBI Taxonomy" id="408172"/>
    <lineage>
        <taxon>unclassified sequences</taxon>
        <taxon>metagenomes</taxon>
        <taxon>ecological metagenomes</taxon>
    </lineage>
</organism>
<name>A0A382AWZ3_9ZZZZ</name>
<dbReference type="InterPro" id="IPR036291">
    <property type="entry name" value="NAD(P)-bd_dom_sf"/>
</dbReference>
<evidence type="ECO:0000259" key="1">
    <source>
        <dbReference type="Pfam" id="PF01370"/>
    </source>
</evidence>